<evidence type="ECO:0000256" key="10">
    <source>
        <dbReference type="ARBA" id="ARBA00093448"/>
    </source>
</evidence>
<dbReference type="InterPro" id="IPR009045">
    <property type="entry name" value="Zn_M74/Hedgehog-like"/>
</dbReference>
<keyword evidence="5" id="KW-0732">Signal</keyword>
<dbReference type="CDD" id="cd14844">
    <property type="entry name" value="Zn-DD-carboxypeptidase_like"/>
    <property type="match status" value="1"/>
</dbReference>
<dbReference type="Pfam" id="PF05951">
    <property type="entry name" value="Peptidase_M15_2"/>
    <property type="match status" value="1"/>
</dbReference>
<dbReference type="GO" id="GO:0071555">
    <property type="term" value="P:cell wall organization"/>
    <property type="evidence" value="ECO:0007669"/>
    <property type="project" value="UniProtKB-KW"/>
</dbReference>
<proteinExistence type="inferred from homology"/>
<evidence type="ECO:0000256" key="1">
    <source>
        <dbReference type="ARBA" id="ARBA00001947"/>
    </source>
</evidence>
<keyword evidence="8" id="KW-0482">Metalloprotease</keyword>
<dbReference type="GO" id="GO:0008237">
    <property type="term" value="F:metallopeptidase activity"/>
    <property type="evidence" value="ECO:0007669"/>
    <property type="project" value="UniProtKB-KW"/>
</dbReference>
<keyword evidence="9" id="KW-0961">Cell wall biogenesis/degradation</keyword>
<evidence type="ECO:0000256" key="8">
    <source>
        <dbReference type="ARBA" id="ARBA00023049"/>
    </source>
</evidence>
<dbReference type="AlphaFoldDB" id="A0A5N3P6U8"/>
<dbReference type="Gene3D" id="3.30.1380.10">
    <property type="match status" value="1"/>
</dbReference>
<protein>
    <recommendedName>
        <fullName evidence="11">Murein endopeptidase K</fullName>
    </recommendedName>
</protein>
<dbReference type="Proteomes" id="UP000325684">
    <property type="component" value="Unassembled WGS sequence"/>
</dbReference>
<sequence>MTSADPPHAPAVRHLSLAFAKSFRPWFLGLAVATLAFASAATGTQDATANGDTRSLTIFHTHSRESLTVTFRRDGRYDDQALSQLNWLLRDWRTDESTKMDPRLFDILWELYREVGSREPINIISAYRSPATNGMLRRRSSGVSEHSQHMLGKAMDIRLPDVDTARLRAAAMRLQYGGVGYYSSSAFVHVDTGNVRAWPRMTQDQLARLFPDGKTLHLPSNGKPLAGYEIARAEIPARNAALAKQASAGGGSVGGLLAGLFGKGKPAPAPAAPEPTPVKVASAAVEPEIIEPTAIAPPLPPRRPAMQAIVVASAEPMALPIAAAAPVAPEPVRKATNWSEPKAAAKALFDSRTASLNLTFAPQLPGDLTITRFSGPAVKPLPVLRQASL</sequence>
<dbReference type="PANTHER" id="PTHR37425:SF1">
    <property type="entry name" value="OUTER MEMBRANE PROTEIN"/>
    <property type="match status" value="1"/>
</dbReference>
<keyword evidence="3" id="KW-0645">Protease</keyword>
<dbReference type="OrthoDB" id="9782994at2"/>
<dbReference type="GO" id="GO:0046872">
    <property type="term" value="F:metal ion binding"/>
    <property type="evidence" value="ECO:0007669"/>
    <property type="project" value="UniProtKB-KW"/>
</dbReference>
<dbReference type="PANTHER" id="PTHR37425">
    <property type="match status" value="1"/>
</dbReference>
<reference evidence="12 13" key="1">
    <citation type="journal article" date="2019" name="Microorganisms">
        <title>Genome Insights into the Novel Species Microvirga brassicacearum, a Rapeseed Endophyte with Biotechnological Potential.</title>
        <authorList>
            <person name="Jimenez-Gomez A."/>
            <person name="Saati-Santamaria Z."/>
            <person name="Igual J.M."/>
            <person name="Rivas R."/>
            <person name="Mateos P.F."/>
            <person name="Garcia-Fraile P."/>
        </authorList>
    </citation>
    <scope>NUCLEOTIDE SEQUENCE [LARGE SCALE GENOMIC DNA]</scope>
    <source>
        <strain evidence="12 13">CDVBN77</strain>
    </source>
</reference>
<evidence type="ECO:0000256" key="7">
    <source>
        <dbReference type="ARBA" id="ARBA00022833"/>
    </source>
</evidence>
<dbReference type="EMBL" id="VCMV01000036">
    <property type="protein sequence ID" value="KAB0265405.1"/>
    <property type="molecule type" value="Genomic_DNA"/>
</dbReference>
<comment type="caution">
    <text evidence="12">The sequence shown here is derived from an EMBL/GenBank/DDBJ whole genome shotgun (WGS) entry which is preliminary data.</text>
</comment>
<accession>A0A5N3P6U8</accession>
<comment type="pathway">
    <text evidence="2">Cell wall biogenesis; cell wall polysaccharide biosynthesis.</text>
</comment>
<evidence type="ECO:0000256" key="6">
    <source>
        <dbReference type="ARBA" id="ARBA00022801"/>
    </source>
</evidence>
<comment type="similarity">
    <text evidence="10">Belongs to the peptidase M15 family.</text>
</comment>
<dbReference type="GO" id="GO:0006508">
    <property type="term" value="P:proteolysis"/>
    <property type="evidence" value="ECO:0007669"/>
    <property type="project" value="UniProtKB-KW"/>
</dbReference>
<gene>
    <name evidence="12" type="ORF">FEZ63_18690</name>
</gene>
<evidence type="ECO:0000256" key="9">
    <source>
        <dbReference type="ARBA" id="ARBA00023316"/>
    </source>
</evidence>
<evidence type="ECO:0000256" key="5">
    <source>
        <dbReference type="ARBA" id="ARBA00022729"/>
    </source>
</evidence>
<dbReference type="SUPFAM" id="SSF55166">
    <property type="entry name" value="Hedgehog/DD-peptidase"/>
    <property type="match status" value="1"/>
</dbReference>
<evidence type="ECO:0000313" key="12">
    <source>
        <dbReference type="EMBL" id="KAB0265405.1"/>
    </source>
</evidence>
<keyword evidence="4" id="KW-0479">Metal-binding</keyword>
<organism evidence="12 13">
    <name type="scientific">Microvirga brassicacearum</name>
    <dbReference type="NCBI Taxonomy" id="2580413"/>
    <lineage>
        <taxon>Bacteria</taxon>
        <taxon>Pseudomonadati</taxon>
        <taxon>Pseudomonadota</taxon>
        <taxon>Alphaproteobacteria</taxon>
        <taxon>Hyphomicrobiales</taxon>
        <taxon>Methylobacteriaceae</taxon>
        <taxon>Microvirga</taxon>
    </lineage>
</organism>
<keyword evidence="6" id="KW-0378">Hydrolase</keyword>
<name>A0A5N3P6U8_9HYPH</name>
<keyword evidence="7" id="KW-0862">Zinc</keyword>
<evidence type="ECO:0000256" key="11">
    <source>
        <dbReference type="ARBA" id="ARBA00093666"/>
    </source>
</evidence>
<evidence type="ECO:0000313" key="13">
    <source>
        <dbReference type="Proteomes" id="UP000325684"/>
    </source>
</evidence>
<evidence type="ECO:0000256" key="2">
    <source>
        <dbReference type="ARBA" id="ARBA00004776"/>
    </source>
</evidence>
<evidence type="ECO:0000256" key="3">
    <source>
        <dbReference type="ARBA" id="ARBA00022670"/>
    </source>
</evidence>
<dbReference type="InterPro" id="IPR010275">
    <property type="entry name" value="MepK"/>
</dbReference>
<comment type="cofactor">
    <cofactor evidence="1">
        <name>Zn(2+)</name>
        <dbReference type="ChEBI" id="CHEBI:29105"/>
    </cofactor>
</comment>
<evidence type="ECO:0000256" key="4">
    <source>
        <dbReference type="ARBA" id="ARBA00022723"/>
    </source>
</evidence>
<keyword evidence="13" id="KW-1185">Reference proteome</keyword>